<accession>A0ABQ9IHK1</accession>
<dbReference type="PANTHER" id="PTHR34415:SF1">
    <property type="entry name" value="INTEGRASE CATALYTIC DOMAIN-CONTAINING PROTEIN"/>
    <property type="match status" value="1"/>
</dbReference>
<organism evidence="1 2">
    <name type="scientific">Dryococelus australis</name>
    <dbReference type="NCBI Taxonomy" id="614101"/>
    <lineage>
        <taxon>Eukaryota</taxon>
        <taxon>Metazoa</taxon>
        <taxon>Ecdysozoa</taxon>
        <taxon>Arthropoda</taxon>
        <taxon>Hexapoda</taxon>
        <taxon>Insecta</taxon>
        <taxon>Pterygota</taxon>
        <taxon>Neoptera</taxon>
        <taxon>Polyneoptera</taxon>
        <taxon>Phasmatodea</taxon>
        <taxon>Verophasmatodea</taxon>
        <taxon>Anareolatae</taxon>
        <taxon>Phasmatidae</taxon>
        <taxon>Eurycanthinae</taxon>
        <taxon>Dryococelus</taxon>
    </lineage>
</organism>
<comment type="caution">
    <text evidence="1">The sequence shown here is derived from an EMBL/GenBank/DDBJ whole genome shotgun (WGS) entry which is preliminary data.</text>
</comment>
<dbReference type="PANTHER" id="PTHR34415">
    <property type="entry name" value="INTEGRASE CATALYTIC DOMAIN-CONTAINING PROTEIN"/>
    <property type="match status" value="1"/>
</dbReference>
<reference evidence="1 2" key="1">
    <citation type="submission" date="2023-02" db="EMBL/GenBank/DDBJ databases">
        <title>LHISI_Scaffold_Assembly.</title>
        <authorList>
            <person name="Stuart O.P."/>
            <person name="Cleave R."/>
            <person name="Magrath M.J.L."/>
            <person name="Mikheyev A.S."/>
        </authorList>
    </citation>
    <scope>NUCLEOTIDE SEQUENCE [LARGE SCALE GENOMIC DNA]</scope>
    <source>
        <strain evidence="1">Daus_M_001</strain>
        <tissue evidence="1">Leg muscle</tissue>
    </source>
</reference>
<dbReference type="Proteomes" id="UP001159363">
    <property type="component" value="Chromosome 1"/>
</dbReference>
<evidence type="ECO:0000313" key="2">
    <source>
        <dbReference type="Proteomes" id="UP001159363"/>
    </source>
</evidence>
<keyword evidence="2" id="KW-1185">Reference proteome</keyword>
<name>A0ABQ9IHK1_9NEOP</name>
<evidence type="ECO:0008006" key="3">
    <source>
        <dbReference type="Google" id="ProtNLM"/>
    </source>
</evidence>
<gene>
    <name evidence="1" type="ORF">PR048_000981</name>
</gene>
<dbReference type="EMBL" id="JARBHB010000001">
    <property type="protein sequence ID" value="KAJ8895645.1"/>
    <property type="molecule type" value="Genomic_DNA"/>
</dbReference>
<evidence type="ECO:0000313" key="1">
    <source>
        <dbReference type="EMBL" id="KAJ8895645.1"/>
    </source>
</evidence>
<protein>
    <recommendedName>
        <fullName evidence="3">Transposase</fullName>
    </recommendedName>
</protein>
<proteinExistence type="predicted"/>
<sequence length="168" mass="19858">MHNMLTEKHPELHTIIKYEYFVNYYKENYGYRFGHPQVYVCSTCDDLNMKIKSTTLNDNAKHTAAAELIDHKMRIQVTEMCRYKYDVAGIVFDFMQNLPLPAIPVQEMFYLCKLWHYVFCVHNIGDQKAMFYTYHEGGPDDVCTMLNHYMETHMSPGVKELHLFCDSC</sequence>